<dbReference type="AlphaFoldDB" id="A0A2Z2KI42"/>
<name>A0A2Z2KI42_9BACL</name>
<dbReference type="OrthoDB" id="2867965at2"/>
<keyword evidence="2" id="KW-1185">Reference proteome</keyword>
<protein>
    <recommendedName>
        <fullName evidence="3">STAS domain-containing protein</fullName>
    </recommendedName>
</protein>
<dbReference type="RefSeq" id="WP_087916951.1">
    <property type="nucleotide sequence ID" value="NZ_CP021780.1"/>
</dbReference>
<reference evidence="1 2" key="1">
    <citation type="submission" date="2017-06" db="EMBL/GenBank/DDBJ databases">
        <title>Complete genome sequence of Paenibacillus donghaensis KCTC 13049T isolated from East Sea sediment, South Korea.</title>
        <authorList>
            <person name="Jung B.K."/>
            <person name="Hong S.-J."/>
            <person name="Shin J.-H."/>
        </authorList>
    </citation>
    <scope>NUCLEOTIDE SEQUENCE [LARGE SCALE GENOMIC DNA]</scope>
    <source>
        <strain evidence="1 2">KCTC 13049</strain>
    </source>
</reference>
<sequence>MGTFSLDTDCVHKIVKVELEGSFSQEDGLNSILAYQQRVNPINSEDYRLEIDCRQLHVTAPETVPLLETCFVMFKRDKFSNVNLILENNPILKMQLARLGRKAGLDTLEITSATRITPIH</sequence>
<evidence type="ECO:0000313" key="2">
    <source>
        <dbReference type="Proteomes" id="UP000249890"/>
    </source>
</evidence>
<dbReference type="KEGG" id="pdh:B9T62_20375"/>
<evidence type="ECO:0000313" key="1">
    <source>
        <dbReference type="EMBL" id="ASA22953.1"/>
    </source>
</evidence>
<evidence type="ECO:0008006" key="3">
    <source>
        <dbReference type="Google" id="ProtNLM"/>
    </source>
</evidence>
<accession>A0A2Z2KI42</accession>
<proteinExistence type="predicted"/>
<dbReference type="EMBL" id="CP021780">
    <property type="protein sequence ID" value="ASA22953.1"/>
    <property type="molecule type" value="Genomic_DNA"/>
</dbReference>
<organism evidence="1 2">
    <name type="scientific">Paenibacillus donghaensis</name>
    <dbReference type="NCBI Taxonomy" id="414771"/>
    <lineage>
        <taxon>Bacteria</taxon>
        <taxon>Bacillati</taxon>
        <taxon>Bacillota</taxon>
        <taxon>Bacilli</taxon>
        <taxon>Bacillales</taxon>
        <taxon>Paenibacillaceae</taxon>
        <taxon>Paenibacillus</taxon>
    </lineage>
</organism>
<dbReference type="Proteomes" id="UP000249890">
    <property type="component" value="Chromosome"/>
</dbReference>
<gene>
    <name evidence="1" type="ORF">B9T62_20375</name>
</gene>